<accession>A0A5C6DJ07</accession>
<dbReference type="RefSeq" id="WP_197231441.1">
    <property type="nucleotide sequence ID" value="NZ_SJPV01000007.1"/>
</dbReference>
<sequence>MSMPNQSGPARKPIHEIKLSRIRVSIWENGGEGQRTWYSVAVSRSYRDGEVWKETTSFNRDDLPVVAKAAEMAYAWIWSRTIQTREAQEIREQYDAR</sequence>
<keyword evidence="2" id="KW-1185">Reference proteome</keyword>
<evidence type="ECO:0000313" key="1">
    <source>
        <dbReference type="EMBL" id="TWU34879.1"/>
    </source>
</evidence>
<protein>
    <submittedName>
        <fullName evidence="1">Uncharacterized protein</fullName>
    </submittedName>
</protein>
<reference evidence="1 2" key="1">
    <citation type="submission" date="2019-02" db="EMBL/GenBank/DDBJ databases">
        <title>Deep-cultivation of Planctomycetes and their phenomic and genomic characterization uncovers novel biology.</title>
        <authorList>
            <person name="Wiegand S."/>
            <person name="Jogler M."/>
            <person name="Boedeker C."/>
            <person name="Pinto D."/>
            <person name="Vollmers J."/>
            <person name="Rivas-Marin E."/>
            <person name="Kohn T."/>
            <person name="Peeters S.H."/>
            <person name="Heuer A."/>
            <person name="Rast P."/>
            <person name="Oberbeckmann S."/>
            <person name="Bunk B."/>
            <person name="Jeske O."/>
            <person name="Meyerdierks A."/>
            <person name="Storesund J.E."/>
            <person name="Kallscheuer N."/>
            <person name="Luecker S."/>
            <person name="Lage O.M."/>
            <person name="Pohl T."/>
            <person name="Merkel B.J."/>
            <person name="Hornburger P."/>
            <person name="Mueller R.-W."/>
            <person name="Bruemmer F."/>
            <person name="Labrenz M."/>
            <person name="Spormann A.M."/>
            <person name="Op Den Camp H."/>
            <person name="Overmann J."/>
            <person name="Amann R."/>
            <person name="Jetten M.S.M."/>
            <person name="Mascher T."/>
            <person name="Medema M.H."/>
            <person name="Devos D.P."/>
            <person name="Kaster A.-K."/>
            <person name="Ovreas L."/>
            <person name="Rohde M."/>
            <person name="Galperin M.Y."/>
            <person name="Jogler C."/>
        </authorList>
    </citation>
    <scope>NUCLEOTIDE SEQUENCE [LARGE SCALE GENOMIC DNA]</scope>
    <source>
        <strain evidence="1 2">Poly41</strain>
    </source>
</reference>
<gene>
    <name evidence="1" type="ORF">Poly41_40220</name>
</gene>
<organism evidence="1 2">
    <name type="scientific">Novipirellula artificiosorum</name>
    <dbReference type="NCBI Taxonomy" id="2528016"/>
    <lineage>
        <taxon>Bacteria</taxon>
        <taxon>Pseudomonadati</taxon>
        <taxon>Planctomycetota</taxon>
        <taxon>Planctomycetia</taxon>
        <taxon>Pirellulales</taxon>
        <taxon>Pirellulaceae</taxon>
        <taxon>Novipirellula</taxon>
    </lineage>
</organism>
<dbReference type="EMBL" id="SJPV01000007">
    <property type="protein sequence ID" value="TWU34879.1"/>
    <property type="molecule type" value="Genomic_DNA"/>
</dbReference>
<dbReference type="Proteomes" id="UP000319143">
    <property type="component" value="Unassembled WGS sequence"/>
</dbReference>
<evidence type="ECO:0000313" key="2">
    <source>
        <dbReference type="Proteomes" id="UP000319143"/>
    </source>
</evidence>
<proteinExistence type="predicted"/>
<dbReference type="AlphaFoldDB" id="A0A5C6DJ07"/>
<comment type="caution">
    <text evidence="1">The sequence shown here is derived from an EMBL/GenBank/DDBJ whole genome shotgun (WGS) entry which is preliminary data.</text>
</comment>
<name>A0A5C6DJ07_9BACT</name>